<dbReference type="Gene3D" id="3.30.2000.30">
    <property type="match status" value="1"/>
</dbReference>
<dbReference type="Pfam" id="PF11367">
    <property type="entry name" value="Tail_completion_gp17"/>
    <property type="match status" value="1"/>
</dbReference>
<evidence type="ECO:0000313" key="3">
    <source>
        <dbReference type="Proteomes" id="UP000322084"/>
    </source>
</evidence>
<dbReference type="EMBL" id="BKCL01000001">
    <property type="protein sequence ID" value="GEQ96651.1"/>
    <property type="molecule type" value="Genomic_DNA"/>
</dbReference>
<evidence type="ECO:0000256" key="1">
    <source>
        <dbReference type="SAM" id="MobiDB-lite"/>
    </source>
</evidence>
<feature type="compositionally biased region" description="Basic and acidic residues" evidence="1">
    <location>
        <begin position="35"/>
        <end position="52"/>
    </location>
</feature>
<feature type="compositionally biased region" description="Basic and acidic residues" evidence="1">
    <location>
        <begin position="60"/>
        <end position="73"/>
    </location>
</feature>
<protein>
    <recommendedName>
        <fullName evidence="4">DUF3168 domain-containing protein</fullName>
    </recommendedName>
</protein>
<dbReference type="InterPro" id="IPR021508">
    <property type="entry name" value="Gp17-like"/>
</dbReference>
<organism evidence="2 3">
    <name type="scientific">Iodidimonas gelatinilytica</name>
    <dbReference type="NCBI Taxonomy" id="1236966"/>
    <lineage>
        <taxon>Bacteria</taxon>
        <taxon>Pseudomonadati</taxon>
        <taxon>Pseudomonadota</taxon>
        <taxon>Alphaproteobacteria</taxon>
        <taxon>Iodidimonadales</taxon>
        <taxon>Iodidimonadaceae</taxon>
        <taxon>Iodidimonas</taxon>
    </lineage>
</organism>
<comment type="caution">
    <text evidence="2">The sequence shown here is derived from an EMBL/GenBank/DDBJ whole genome shotgun (WGS) entry which is preliminary data.</text>
</comment>
<name>A0A5A7MKX1_9PROT</name>
<reference evidence="2 3" key="1">
    <citation type="submission" date="2019-09" db="EMBL/GenBank/DDBJ databases">
        <title>NBRP : Genome information of microbial organism related human and environment.</title>
        <authorList>
            <person name="Hattori M."/>
            <person name="Oshima K."/>
            <person name="Inaba H."/>
            <person name="Suda W."/>
            <person name="Sakamoto M."/>
            <person name="Iino T."/>
            <person name="Kitahara M."/>
            <person name="Oshida Y."/>
            <person name="Iida T."/>
            <person name="Kudo T."/>
            <person name="Itoh T."/>
            <person name="Ohkuma M."/>
        </authorList>
    </citation>
    <scope>NUCLEOTIDE SEQUENCE [LARGE SCALE GENOMIC DNA]</scope>
    <source>
        <strain evidence="2 3">Hi-2</strain>
    </source>
</reference>
<sequence length="165" mass="17552">MTVDASWGLHRAILAALREDKAVLACVGGPEAIGDESRRPCGDGPQGKDGEKICGQGGEHGGRENGKKDEAHPSIKLGASSTACWHSATFDGQEHTLTLDLESPKGDMAVRQMAAAVIERLHDADLLIPGHALIELQFECSETHAPDAQGITHCRMFFKALTVSD</sequence>
<gene>
    <name evidence="2" type="ORF">JCM17844_02880</name>
</gene>
<dbReference type="RefSeq" id="WP_149999300.1">
    <property type="nucleotide sequence ID" value="NZ_BKCL01000001.1"/>
</dbReference>
<proteinExistence type="predicted"/>
<dbReference type="InterPro" id="IPR053745">
    <property type="entry name" value="Viral_Tail_Comp_sf"/>
</dbReference>
<dbReference type="AlphaFoldDB" id="A0A5A7MKX1"/>
<evidence type="ECO:0008006" key="4">
    <source>
        <dbReference type="Google" id="ProtNLM"/>
    </source>
</evidence>
<dbReference type="Proteomes" id="UP000322084">
    <property type="component" value="Unassembled WGS sequence"/>
</dbReference>
<feature type="region of interest" description="Disordered" evidence="1">
    <location>
        <begin position="34"/>
        <end position="73"/>
    </location>
</feature>
<accession>A0A5A7MKX1</accession>
<evidence type="ECO:0000313" key="2">
    <source>
        <dbReference type="EMBL" id="GEQ96651.1"/>
    </source>
</evidence>